<reference evidence="2 3" key="1">
    <citation type="submission" date="2007-06" db="EMBL/GenBank/DDBJ databases">
        <authorList>
            <person name="Shimkets L."/>
            <person name="Ferriera S."/>
            <person name="Johnson J."/>
            <person name="Kravitz S."/>
            <person name="Beeson K."/>
            <person name="Sutton G."/>
            <person name="Rogers Y.-H."/>
            <person name="Friedman R."/>
            <person name="Frazier M."/>
            <person name="Venter J.C."/>
        </authorList>
    </citation>
    <scope>NUCLEOTIDE SEQUENCE [LARGE SCALE GENOMIC DNA]</scope>
    <source>
        <strain evidence="2 3">SIR-1</strain>
    </source>
</reference>
<feature type="region of interest" description="Disordered" evidence="1">
    <location>
        <begin position="267"/>
        <end position="293"/>
    </location>
</feature>
<gene>
    <name evidence="2" type="ORF">PPSIR1_41104</name>
</gene>
<dbReference type="PROSITE" id="PS51257">
    <property type="entry name" value="PROKAR_LIPOPROTEIN"/>
    <property type="match status" value="1"/>
</dbReference>
<dbReference type="RefSeq" id="WP_006976588.1">
    <property type="nucleotide sequence ID" value="NZ_ABCS01000141.1"/>
</dbReference>
<name>A6GIQ2_9BACT</name>
<dbReference type="Proteomes" id="UP000005801">
    <property type="component" value="Unassembled WGS sequence"/>
</dbReference>
<evidence type="ECO:0000256" key="1">
    <source>
        <dbReference type="SAM" id="MobiDB-lite"/>
    </source>
</evidence>
<dbReference type="AlphaFoldDB" id="A6GIQ2"/>
<protein>
    <recommendedName>
        <fullName evidence="4">Lipoprotein</fullName>
    </recommendedName>
</protein>
<keyword evidence="3" id="KW-1185">Reference proteome</keyword>
<evidence type="ECO:0008006" key="4">
    <source>
        <dbReference type="Google" id="ProtNLM"/>
    </source>
</evidence>
<comment type="caution">
    <text evidence="2">The sequence shown here is derived from an EMBL/GenBank/DDBJ whole genome shotgun (WGS) entry which is preliminary data.</text>
</comment>
<dbReference type="EMBL" id="ABCS01000141">
    <property type="protein sequence ID" value="EDM74240.1"/>
    <property type="molecule type" value="Genomic_DNA"/>
</dbReference>
<dbReference type="STRING" id="391625.PPSIR1_41104"/>
<accession>A6GIQ2</accession>
<organism evidence="2 3">
    <name type="scientific">Plesiocystis pacifica SIR-1</name>
    <dbReference type="NCBI Taxonomy" id="391625"/>
    <lineage>
        <taxon>Bacteria</taxon>
        <taxon>Pseudomonadati</taxon>
        <taxon>Myxococcota</taxon>
        <taxon>Polyangia</taxon>
        <taxon>Nannocystales</taxon>
        <taxon>Nannocystaceae</taxon>
        <taxon>Plesiocystis</taxon>
    </lineage>
</organism>
<proteinExistence type="predicted"/>
<evidence type="ECO:0000313" key="3">
    <source>
        <dbReference type="Proteomes" id="UP000005801"/>
    </source>
</evidence>
<sequence length="293" mass="32166">MRVREALCLAVSLSAAIGACTKASPPPGLSAEAIEHCATAAQLYPRARMADTTVRTELVEHAWARRDGGLGSPHGPPMKWRRSTDLSFALEGDAVFVKNEERFEETGNETGIERWSERCQVCGQVLVCDQQVWAIGLRTNQPPKGEDLRLLDTAGILELDDHDLYLIRHGHEVYLDFGADPRTTPDGPLTIRVRKLEAGAEIVEESTRFTSEEMAAGYAGRTVKVELPGVGKGIRVEYRPGRGPGGAGYGTDTSKLRSTLYELESLERNPQLMKQPKSLDISEDEAKGFNLPH</sequence>
<evidence type="ECO:0000313" key="2">
    <source>
        <dbReference type="EMBL" id="EDM74240.1"/>
    </source>
</evidence>